<dbReference type="GeneID" id="54779270"/>
<dbReference type="EMBL" id="SWFT01000026">
    <property type="protein sequence ID" value="KAA8907297.1"/>
    <property type="molecule type" value="Genomic_DNA"/>
</dbReference>
<dbReference type="PANTHER" id="PTHR35340:SF9">
    <property type="entry name" value="ASST-DOMAIN-CONTAINING PROTEIN"/>
    <property type="match status" value="1"/>
</dbReference>
<dbReference type="InterPro" id="IPR053143">
    <property type="entry name" value="Arylsulfate_ST"/>
</dbReference>
<dbReference type="OMA" id="GWVANFR"/>
<evidence type="ECO:0000313" key="2">
    <source>
        <dbReference type="Proteomes" id="UP000449547"/>
    </source>
</evidence>
<name>A0A642UXC0_DIURU</name>
<sequence length="472" mass="52038">MLWFTLISVALAYVSRPDLDPPALNVTANAGGLDGYIFLGPYLGTLAQPGGYIYDFSGELVWSGHGRISGWAGNIQVTEYQGQTVLQSADTVFNVAGFGRGHTKLLSQNYTTLTEIYAGEAHLADFHEFKMVGNDSAVVTMYQPTPVDLSVIGGPSKGWVFESIFREIDVISGDTKFEWRALDHVRLEDTLWPVKTRGNSSTNAFDYFHINSVDKDGDDYVISSRYYSTVYKIDGKTGDIIWRLVGNQVKVRSDFAHDFQFDKQHDARLHNGTTLTIFDNAMNISDVSTAKIISLDQNNRQATLVASMESPDHLHVYSQGNNQLLADGGSFVNWGSSGAITKFNSNHEVVFHATLPEKAQSYRGFQFDWQGTSPEAVAVAVDAGKVYVSWNGDTRVTTWTITKDDKPVASAPREGFETVLDLNVSGTYKVVGYDKEGQQVGESSEFTVNDDEAKAEVTETDGCPCTTLRQVR</sequence>
<proteinExistence type="predicted"/>
<dbReference type="Proteomes" id="UP000449547">
    <property type="component" value="Unassembled WGS sequence"/>
</dbReference>
<reference evidence="1 2" key="1">
    <citation type="submission" date="2019-07" db="EMBL/GenBank/DDBJ databases">
        <title>Genome assembly of two rare yeast pathogens: Diutina rugosa and Trichomonascus ciferrii.</title>
        <authorList>
            <person name="Mixao V."/>
            <person name="Saus E."/>
            <person name="Hansen A."/>
            <person name="Lass-Flor C."/>
            <person name="Gabaldon T."/>
        </authorList>
    </citation>
    <scope>NUCLEOTIDE SEQUENCE [LARGE SCALE GENOMIC DNA]</scope>
    <source>
        <strain evidence="1 2">CBS 613</strain>
    </source>
</reference>
<organism evidence="1 2">
    <name type="scientific">Diutina rugosa</name>
    <name type="common">Yeast</name>
    <name type="synonym">Candida rugosa</name>
    <dbReference type="NCBI Taxonomy" id="5481"/>
    <lineage>
        <taxon>Eukaryota</taxon>
        <taxon>Fungi</taxon>
        <taxon>Dikarya</taxon>
        <taxon>Ascomycota</taxon>
        <taxon>Saccharomycotina</taxon>
        <taxon>Pichiomycetes</taxon>
        <taxon>Debaryomycetaceae</taxon>
        <taxon>Diutina</taxon>
    </lineage>
</organism>
<gene>
    <name evidence="1" type="ORF">DIURU_000617</name>
</gene>
<accession>A0A642UXC0</accession>
<dbReference type="SUPFAM" id="SSF63829">
    <property type="entry name" value="Calcium-dependent phosphotriesterase"/>
    <property type="match status" value="1"/>
</dbReference>
<protein>
    <recommendedName>
        <fullName evidence="3">ASST-domain-containing protein</fullName>
    </recommendedName>
</protein>
<dbReference type="AlphaFoldDB" id="A0A642UXC0"/>
<evidence type="ECO:0008006" key="3">
    <source>
        <dbReference type="Google" id="ProtNLM"/>
    </source>
</evidence>
<dbReference type="InterPro" id="IPR039535">
    <property type="entry name" value="ASST-like"/>
</dbReference>
<dbReference type="PANTHER" id="PTHR35340">
    <property type="entry name" value="PQQ ENZYME REPEAT PROTEIN-RELATED"/>
    <property type="match status" value="1"/>
</dbReference>
<dbReference type="RefSeq" id="XP_034014606.1">
    <property type="nucleotide sequence ID" value="XM_034158885.1"/>
</dbReference>
<keyword evidence="2" id="KW-1185">Reference proteome</keyword>
<evidence type="ECO:0000313" key="1">
    <source>
        <dbReference type="EMBL" id="KAA8907297.1"/>
    </source>
</evidence>
<dbReference type="Pfam" id="PF14269">
    <property type="entry name" value="Arylsulfotran_2"/>
    <property type="match status" value="1"/>
</dbReference>
<comment type="caution">
    <text evidence="1">The sequence shown here is derived from an EMBL/GenBank/DDBJ whole genome shotgun (WGS) entry which is preliminary data.</text>
</comment>
<dbReference type="OrthoDB" id="5427350at2759"/>
<dbReference type="VEuPathDB" id="FungiDB:DIURU_000617"/>